<accession>A0A9J7B017</accession>
<dbReference type="EMBL" id="CP102480">
    <property type="protein sequence ID" value="UUX51037.1"/>
    <property type="molecule type" value="Genomic_DNA"/>
</dbReference>
<dbReference type="InterPro" id="IPR050565">
    <property type="entry name" value="LYPA1-2/EST-like"/>
</dbReference>
<dbReference type="InterPro" id="IPR029058">
    <property type="entry name" value="AB_hydrolase_fold"/>
</dbReference>
<dbReference type="Proteomes" id="UP001060336">
    <property type="component" value="Chromosome"/>
</dbReference>
<gene>
    <name evidence="4" type="ORF">NUH88_04930</name>
</gene>
<dbReference type="InterPro" id="IPR003140">
    <property type="entry name" value="PLipase/COase/thioEstase"/>
</dbReference>
<organism evidence="4 5">
    <name type="scientific">Nisaea acidiphila</name>
    <dbReference type="NCBI Taxonomy" id="1862145"/>
    <lineage>
        <taxon>Bacteria</taxon>
        <taxon>Pseudomonadati</taxon>
        <taxon>Pseudomonadota</taxon>
        <taxon>Alphaproteobacteria</taxon>
        <taxon>Rhodospirillales</taxon>
        <taxon>Thalassobaculaceae</taxon>
        <taxon>Nisaea</taxon>
    </lineage>
</organism>
<evidence type="ECO:0000256" key="1">
    <source>
        <dbReference type="ARBA" id="ARBA00006499"/>
    </source>
</evidence>
<name>A0A9J7B017_9PROT</name>
<feature type="domain" description="Phospholipase/carboxylesterase/thioesterase" evidence="3">
    <location>
        <begin position="13"/>
        <end position="213"/>
    </location>
</feature>
<dbReference type="RefSeq" id="WP_257770309.1">
    <property type="nucleotide sequence ID" value="NZ_CP102480.1"/>
</dbReference>
<evidence type="ECO:0000313" key="5">
    <source>
        <dbReference type="Proteomes" id="UP001060336"/>
    </source>
</evidence>
<sequence length="217" mass="22767">MTELDGPRMEAAGGGQATALVVLLHGLGADGNDLIGLAPVWAPHLPHVAFSSPHAPFPCDMAPFGRQWFSLQVRTEEVILKGVREAAPILETFLAQELERHGLGWDRLALVGFSQGTMMSLHVAPRLKEQVAGVVGYSGALVGDDLLDGELASKPPVSLVHGEADEVVPFGAMPAAEAALAGAGIEVESLARPGLGHGIDEEGLRRGLAFLQRVLPQ</sequence>
<dbReference type="Pfam" id="PF02230">
    <property type="entry name" value="Abhydrolase_2"/>
    <property type="match status" value="1"/>
</dbReference>
<reference evidence="4" key="1">
    <citation type="submission" date="2022-08" db="EMBL/GenBank/DDBJ databases">
        <title>Nisaea acidiphila sp. nov., isolated from a marine algal debris and emended description of the genus Nisaea Urios et al. 2008.</title>
        <authorList>
            <person name="Kwon K."/>
        </authorList>
    </citation>
    <scope>NUCLEOTIDE SEQUENCE</scope>
    <source>
        <strain evidence="4">MEBiC11861</strain>
    </source>
</reference>
<dbReference type="PANTHER" id="PTHR10655">
    <property type="entry name" value="LYSOPHOSPHOLIPASE-RELATED"/>
    <property type="match status" value="1"/>
</dbReference>
<dbReference type="KEGG" id="naci:NUH88_04930"/>
<protein>
    <submittedName>
        <fullName evidence="4">Alpha/beta hydrolase</fullName>
    </submittedName>
</protein>
<evidence type="ECO:0000256" key="2">
    <source>
        <dbReference type="ARBA" id="ARBA00022801"/>
    </source>
</evidence>
<evidence type="ECO:0000313" key="4">
    <source>
        <dbReference type="EMBL" id="UUX51037.1"/>
    </source>
</evidence>
<dbReference type="PANTHER" id="PTHR10655:SF17">
    <property type="entry name" value="LYSOPHOSPHOLIPASE-LIKE PROTEIN 1"/>
    <property type="match status" value="1"/>
</dbReference>
<keyword evidence="5" id="KW-1185">Reference proteome</keyword>
<dbReference type="Gene3D" id="3.40.50.1820">
    <property type="entry name" value="alpha/beta hydrolase"/>
    <property type="match status" value="1"/>
</dbReference>
<dbReference type="SUPFAM" id="SSF53474">
    <property type="entry name" value="alpha/beta-Hydrolases"/>
    <property type="match status" value="1"/>
</dbReference>
<dbReference type="AlphaFoldDB" id="A0A9J7B017"/>
<evidence type="ECO:0000259" key="3">
    <source>
        <dbReference type="Pfam" id="PF02230"/>
    </source>
</evidence>
<keyword evidence="2 4" id="KW-0378">Hydrolase</keyword>
<comment type="similarity">
    <text evidence="1">Belongs to the AB hydrolase superfamily. AB hydrolase 2 family.</text>
</comment>
<dbReference type="GO" id="GO:0016787">
    <property type="term" value="F:hydrolase activity"/>
    <property type="evidence" value="ECO:0007669"/>
    <property type="project" value="UniProtKB-KW"/>
</dbReference>
<proteinExistence type="inferred from homology"/>